<reference evidence="1" key="1">
    <citation type="submission" date="2018-02" db="EMBL/GenBank/DDBJ databases">
        <title>Rhizophora mucronata_Transcriptome.</title>
        <authorList>
            <person name="Meera S.P."/>
            <person name="Sreeshan A."/>
            <person name="Augustine A."/>
        </authorList>
    </citation>
    <scope>NUCLEOTIDE SEQUENCE</scope>
    <source>
        <tissue evidence="1">Leaf</tissue>
    </source>
</reference>
<dbReference type="EMBL" id="GGEC01069367">
    <property type="protein sequence ID" value="MBX49851.1"/>
    <property type="molecule type" value="Transcribed_RNA"/>
</dbReference>
<protein>
    <submittedName>
        <fullName evidence="1">Uncharacterized protein</fullName>
    </submittedName>
</protein>
<accession>A0A2P2P5G3</accession>
<sequence length="54" mass="6219">MMSTLEISLNPLQMMALACPLVEYSLNYADLERSFCYKGQLDYLEAMKLPVKEI</sequence>
<organism evidence="1">
    <name type="scientific">Rhizophora mucronata</name>
    <name type="common">Asiatic mangrove</name>
    <dbReference type="NCBI Taxonomy" id="61149"/>
    <lineage>
        <taxon>Eukaryota</taxon>
        <taxon>Viridiplantae</taxon>
        <taxon>Streptophyta</taxon>
        <taxon>Embryophyta</taxon>
        <taxon>Tracheophyta</taxon>
        <taxon>Spermatophyta</taxon>
        <taxon>Magnoliopsida</taxon>
        <taxon>eudicotyledons</taxon>
        <taxon>Gunneridae</taxon>
        <taxon>Pentapetalae</taxon>
        <taxon>rosids</taxon>
        <taxon>fabids</taxon>
        <taxon>Malpighiales</taxon>
        <taxon>Rhizophoraceae</taxon>
        <taxon>Rhizophora</taxon>
    </lineage>
</organism>
<evidence type="ECO:0000313" key="1">
    <source>
        <dbReference type="EMBL" id="MBX49851.1"/>
    </source>
</evidence>
<proteinExistence type="predicted"/>
<name>A0A2P2P5G3_RHIMU</name>
<dbReference type="AlphaFoldDB" id="A0A2P2P5G3"/>